<dbReference type="Gene3D" id="1.10.510.10">
    <property type="entry name" value="Transferase(Phosphotransferase) domain 1"/>
    <property type="match status" value="1"/>
</dbReference>
<dbReference type="GO" id="GO:0005524">
    <property type="term" value="F:ATP binding"/>
    <property type="evidence" value="ECO:0007669"/>
    <property type="project" value="InterPro"/>
</dbReference>
<dbReference type="GO" id="GO:0044773">
    <property type="term" value="P:mitotic DNA damage checkpoint signaling"/>
    <property type="evidence" value="ECO:0007669"/>
    <property type="project" value="TreeGrafter"/>
</dbReference>
<evidence type="ECO:0000313" key="3">
    <source>
        <dbReference type="EMBL" id="PON24990.1"/>
    </source>
</evidence>
<evidence type="ECO:0000256" key="1">
    <source>
        <dbReference type="SAM" id="MobiDB-lite"/>
    </source>
</evidence>
<dbReference type="GeneID" id="29982762"/>
<dbReference type="SUPFAM" id="SSF56112">
    <property type="entry name" value="Protein kinase-like (PK-like)"/>
    <property type="match status" value="1"/>
</dbReference>
<dbReference type="GO" id="GO:0005737">
    <property type="term" value="C:cytoplasm"/>
    <property type="evidence" value="ECO:0007669"/>
    <property type="project" value="TreeGrafter"/>
</dbReference>
<dbReference type="STRING" id="398673.A0A2P4ZL37"/>
<dbReference type="RefSeq" id="XP_018664186.1">
    <property type="nucleotide sequence ID" value="XM_018802679.1"/>
</dbReference>
<protein>
    <recommendedName>
        <fullName evidence="2">Protein kinase domain-containing protein</fullName>
    </recommendedName>
</protein>
<feature type="region of interest" description="Disordered" evidence="1">
    <location>
        <begin position="562"/>
        <end position="593"/>
    </location>
</feature>
<dbReference type="Pfam" id="PF00069">
    <property type="entry name" value="Pkinase"/>
    <property type="match status" value="1"/>
</dbReference>
<dbReference type="PROSITE" id="PS50011">
    <property type="entry name" value="PROTEIN_KINASE_DOM"/>
    <property type="match status" value="1"/>
</dbReference>
<organism evidence="3 4">
    <name type="scientific">Trichoderma gamsii</name>
    <dbReference type="NCBI Taxonomy" id="398673"/>
    <lineage>
        <taxon>Eukaryota</taxon>
        <taxon>Fungi</taxon>
        <taxon>Dikarya</taxon>
        <taxon>Ascomycota</taxon>
        <taxon>Pezizomycotina</taxon>
        <taxon>Sordariomycetes</taxon>
        <taxon>Hypocreomycetidae</taxon>
        <taxon>Hypocreales</taxon>
        <taxon>Hypocreaceae</taxon>
        <taxon>Trichoderma</taxon>
    </lineage>
</organism>
<proteinExistence type="predicted"/>
<gene>
    <name evidence="3" type="ORF">TGAM01_v206071</name>
</gene>
<evidence type="ECO:0000259" key="2">
    <source>
        <dbReference type="PROSITE" id="PS50011"/>
    </source>
</evidence>
<dbReference type="AlphaFoldDB" id="A0A2P4ZL37"/>
<dbReference type="InterPro" id="IPR000719">
    <property type="entry name" value="Prot_kinase_dom"/>
</dbReference>
<comment type="caution">
    <text evidence="3">The sequence shown here is derived from an EMBL/GenBank/DDBJ whole genome shotgun (WGS) entry which is preliminary data.</text>
</comment>
<dbReference type="SMART" id="SM00220">
    <property type="entry name" value="S_TKc"/>
    <property type="match status" value="1"/>
</dbReference>
<dbReference type="Proteomes" id="UP000054821">
    <property type="component" value="Unassembled WGS sequence"/>
</dbReference>
<name>A0A2P4ZL37_9HYPO</name>
<dbReference type="GO" id="GO:0005634">
    <property type="term" value="C:nucleus"/>
    <property type="evidence" value="ECO:0007669"/>
    <property type="project" value="TreeGrafter"/>
</dbReference>
<dbReference type="PANTHER" id="PTHR44167:SF24">
    <property type="entry name" value="SERINE_THREONINE-PROTEIN KINASE CHK2"/>
    <property type="match status" value="1"/>
</dbReference>
<accession>A0A2P4ZL37</accession>
<dbReference type="PANTHER" id="PTHR44167">
    <property type="entry name" value="OVARIAN-SPECIFIC SERINE/THREONINE-PROTEIN KINASE LOK-RELATED"/>
    <property type="match status" value="1"/>
</dbReference>
<sequence length="593" mass="66626">MCISASRDKAENQLKWSFIRVKHTQSSSCFSHARQPPFPAPIARYSYCSSPAILMTLADAAPNGESTEEASDILFAVFSADNEAAIHLLETIECKVSPPTLKSDENAIGYQLSLPSLCDSFDSGRFRWRIGAGPSPALVEKGLCHCKPDILLCPPGRTPSSTAVRRFIKDIHATIHIHPRSGVLLLKTHSSRPIVYEQGDVDDGDLTLDASPRRNTCVLRRQRNYLRFGRYRFVLEFVASDQSRKGLNSQFDENLDCCYSGLRPSQLLSFIPTSHSETSWNVWLHQKIPNSSIISGVDIHTGWPVAVKKLETRSKGRQHMRRRLQIASQYKDRLHKGVLGIIDIWCEHKSPSPCLFNRQSEATNRCLHTFYSVPLAEHDFLNMPWAKVDINTRLLYLFQTLTGLSEIHQQDIAHENISPESLLILADTKGEPLPGVNSLPKKAAISLSIQPHGKKPSASVCVAPEVWKSKAILDQFKADIWSLAASWLFAFVRPPRDIRITKESYHTLEKTLDGQCERGFIPGLFATLLRQMLAWDPKDRPSVEEALAHEAWVPVLAHGQSIADDRKRKRIEQTQNPSAQTRRARVLSPDAND</sequence>
<dbReference type="InterPro" id="IPR011009">
    <property type="entry name" value="Kinase-like_dom_sf"/>
</dbReference>
<feature type="domain" description="Protein kinase" evidence="2">
    <location>
        <begin position="268"/>
        <end position="553"/>
    </location>
</feature>
<dbReference type="GO" id="GO:0004674">
    <property type="term" value="F:protein serine/threonine kinase activity"/>
    <property type="evidence" value="ECO:0007669"/>
    <property type="project" value="TreeGrafter"/>
</dbReference>
<dbReference type="EMBL" id="JPDN02000020">
    <property type="protein sequence ID" value="PON24990.1"/>
    <property type="molecule type" value="Genomic_DNA"/>
</dbReference>
<reference evidence="3 4" key="1">
    <citation type="journal article" date="2016" name="Genome Announc.">
        <title>Draft Whole-Genome Sequence of Trichoderma gamsii T6085, a Promising Biocontrol Agent of Fusarium Head Blight on Wheat.</title>
        <authorList>
            <person name="Baroncelli R."/>
            <person name="Zapparata A."/>
            <person name="Piaggeschi G."/>
            <person name="Sarrocco S."/>
            <person name="Vannacci G."/>
        </authorList>
    </citation>
    <scope>NUCLEOTIDE SEQUENCE [LARGE SCALE GENOMIC DNA]</scope>
    <source>
        <strain evidence="3 4">T6085</strain>
    </source>
</reference>
<evidence type="ECO:0000313" key="4">
    <source>
        <dbReference type="Proteomes" id="UP000054821"/>
    </source>
</evidence>
<keyword evidence="4" id="KW-1185">Reference proteome</keyword>